<reference evidence="1" key="1">
    <citation type="journal article" date="2014" name="Nat. Commun.">
        <title>The tobacco genome sequence and its comparison with those of tomato and potato.</title>
        <authorList>
            <person name="Sierro N."/>
            <person name="Battey J.N."/>
            <person name="Ouadi S."/>
            <person name="Bakaher N."/>
            <person name="Bovet L."/>
            <person name="Willig A."/>
            <person name="Goepfert S."/>
            <person name="Peitsch M.C."/>
            <person name="Ivanov N.V."/>
        </authorList>
    </citation>
    <scope>NUCLEOTIDE SEQUENCE [LARGE SCALE GENOMIC DNA]</scope>
</reference>
<reference evidence="2" key="2">
    <citation type="submission" date="2025-08" db="UniProtKB">
        <authorList>
            <consortium name="RefSeq"/>
        </authorList>
    </citation>
    <scope>IDENTIFICATION</scope>
    <source>
        <tissue evidence="2">Leaf</tissue>
    </source>
</reference>
<keyword evidence="1" id="KW-1185">Reference proteome</keyword>
<proteinExistence type="predicted"/>
<organism evidence="1 2">
    <name type="scientific">Nicotiana tabacum</name>
    <name type="common">Common tobacco</name>
    <dbReference type="NCBI Taxonomy" id="4097"/>
    <lineage>
        <taxon>Eukaryota</taxon>
        <taxon>Viridiplantae</taxon>
        <taxon>Streptophyta</taxon>
        <taxon>Embryophyta</taxon>
        <taxon>Tracheophyta</taxon>
        <taxon>Spermatophyta</taxon>
        <taxon>Magnoliopsida</taxon>
        <taxon>eudicotyledons</taxon>
        <taxon>Gunneridae</taxon>
        <taxon>Pentapetalae</taxon>
        <taxon>asterids</taxon>
        <taxon>lamiids</taxon>
        <taxon>Solanales</taxon>
        <taxon>Solanaceae</taxon>
        <taxon>Nicotianoideae</taxon>
        <taxon>Nicotianeae</taxon>
        <taxon>Nicotiana</taxon>
    </lineage>
</organism>
<evidence type="ECO:0000313" key="2">
    <source>
        <dbReference type="RefSeq" id="XP_075103470.1"/>
    </source>
</evidence>
<gene>
    <name evidence="2" type="primary">LOC107774877</name>
</gene>
<name>A0AC58U1X0_TOBAC</name>
<evidence type="ECO:0000313" key="1">
    <source>
        <dbReference type="Proteomes" id="UP000790787"/>
    </source>
</evidence>
<dbReference type="RefSeq" id="XP_075103470.1">
    <property type="nucleotide sequence ID" value="XM_075247369.1"/>
</dbReference>
<protein>
    <submittedName>
        <fullName evidence="2">Uncharacterized protein LOC107774877</fullName>
    </submittedName>
</protein>
<dbReference type="Proteomes" id="UP000790787">
    <property type="component" value="Chromosome 24"/>
</dbReference>
<accession>A0AC58U1X0</accession>
<sequence>MEWEFVEEMLHAKEFPQKYIKWVMNCITTVHYFIAINGGVYGNIKGERGLRKGDPISPLLFVICMKYFTRIMGVVAKHQGFGYHTKCRSLKLNHLCFADDVLLFSKGDFQSVHLLLRGLKTFSNTTGLCTNATKSNIFSVNVNPQSLNELIEMTGYKKGSLPFRYLGVPISAKRISKMDCKVLKGITTICRNFLWDEKVITNKPHLVAWDIVCRDKKEAGLGITDCIKWNEIAIAKYVWNVAQKADNLWVKWINNIYLKDKAWWQYICPIDCCWYWKKICKIRDEFEPGFIQDGWQNINGQYTVRSEYKWRMGAKEA</sequence>